<protein>
    <submittedName>
        <fullName evidence="2">Uncharacterized protein</fullName>
    </submittedName>
</protein>
<accession>A0A9Q0Y1K2</accession>
<dbReference type="PANTHER" id="PTHR35088:SF1">
    <property type="entry name" value="COILED-COIL DOMAIN-CONTAINING PROTEIN 178"/>
    <property type="match status" value="1"/>
</dbReference>
<evidence type="ECO:0000313" key="2">
    <source>
        <dbReference type="EMBL" id="KAJ7338791.1"/>
    </source>
</evidence>
<organism evidence="2 3">
    <name type="scientific">Phrynocephalus forsythii</name>
    <dbReference type="NCBI Taxonomy" id="171643"/>
    <lineage>
        <taxon>Eukaryota</taxon>
        <taxon>Metazoa</taxon>
        <taxon>Chordata</taxon>
        <taxon>Craniata</taxon>
        <taxon>Vertebrata</taxon>
        <taxon>Euteleostomi</taxon>
        <taxon>Lepidosauria</taxon>
        <taxon>Squamata</taxon>
        <taxon>Bifurcata</taxon>
        <taxon>Unidentata</taxon>
        <taxon>Episquamata</taxon>
        <taxon>Toxicofera</taxon>
        <taxon>Iguania</taxon>
        <taxon>Acrodonta</taxon>
        <taxon>Agamidae</taxon>
        <taxon>Agaminae</taxon>
        <taxon>Phrynocephalus</taxon>
    </lineage>
</organism>
<comment type="caution">
    <text evidence="2">The sequence shown here is derived from an EMBL/GenBank/DDBJ whole genome shotgun (WGS) entry which is preliminary data.</text>
</comment>
<dbReference type="PANTHER" id="PTHR35088">
    <property type="entry name" value="COILED-COIL DOMAIN-CONTAINING PROTEIN 178"/>
    <property type="match status" value="1"/>
</dbReference>
<dbReference type="Proteomes" id="UP001142489">
    <property type="component" value="Unassembled WGS sequence"/>
</dbReference>
<dbReference type="InterPro" id="IPR038826">
    <property type="entry name" value="CCDC178"/>
</dbReference>
<sequence>MTEMQPFPSFPRDNHKKPEGIDENISLEIPSRKRSCAAVSTPSACVNKAIHHIQDLEVKVEESFQQISLTSRVREAFRTKLLSQSLVIKGRSKNHGHLHQLSK</sequence>
<reference evidence="2" key="1">
    <citation type="journal article" date="2023" name="DNA Res.">
        <title>Chromosome-level genome assembly of Phrynocephalus forsythii using third-generation DNA sequencing and Hi-C analysis.</title>
        <authorList>
            <person name="Qi Y."/>
            <person name="Zhao W."/>
            <person name="Zhao Y."/>
            <person name="Niu C."/>
            <person name="Cao S."/>
            <person name="Zhang Y."/>
        </authorList>
    </citation>
    <scope>NUCLEOTIDE SEQUENCE</scope>
    <source>
        <tissue evidence="2">Muscle</tissue>
    </source>
</reference>
<feature type="region of interest" description="Disordered" evidence="1">
    <location>
        <begin position="1"/>
        <end position="27"/>
    </location>
</feature>
<evidence type="ECO:0000313" key="3">
    <source>
        <dbReference type="Proteomes" id="UP001142489"/>
    </source>
</evidence>
<keyword evidence="3" id="KW-1185">Reference proteome</keyword>
<gene>
    <name evidence="2" type="ORF">JRQ81_012693</name>
</gene>
<dbReference type="AlphaFoldDB" id="A0A9Q0Y1K2"/>
<name>A0A9Q0Y1K2_9SAUR</name>
<dbReference type="EMBL" id="JAPFRF010000003">
    <property type="protein sequence ID" value="KAJ7338791.1"/>
    <property type="molecule type" value="Genomic_DNA"/>
</dbReference>
<evidence type="ECO:0000256" key="1">
    <source>
        <dbReference type="SAM" id="MobiDB-lite"/>
    </source>
</evidence>
<dbReference type="OrthoDB" id="10010556at2759"/>
<proteinExistence type="predicted"/>